<protein>
    <submittedName>
        <fullName evidence="2">Uncharacterized protein</fullName>
    </submittedName>
</protein>
<feature type="compositionally biased region" description="Acidic residues" evidence="1">
    <location>
        <begin position="195"/>
        <end position="205"/>
    </location>
</feature>
<keyword evidence="3" id="KW-1185">Reference proteome</keyword>
<comment type="caution">
    <text evidence="2">The sequence shown here is derived from an EMBL/GenBank/DDBJ whole genome shotgun (WGS) entry which is preliminary data.</text>
</comment>
<name>A0ABN8RDK4_9CNID</name>
<feature type="compositionally biased region" description="Polar residues" evidence="1">
    <location>
        <begin position="180"/>
        <end position="191"/>
    </location>
</feature>
<dbReference type="Proteomes" id="UP001159427">
    <property type="component" value="Unassembled WGS sequence"/>
</dbReference>
<evidence type="ECO:0000313" key="2">
    <source>
        <dbReference type="EMBL" id="CAH3177469.1"/>
    </source>
</evidence>
<organism evidence="2 3">
    <name type="scientific">Porites evermanni</name>
    <dbReference type="NCBI Taxonomy" id="104178"/>
    <lineage>
        <taxon>Eukaryota</taxon>
        <taxon>Metazoa</taxon>
        <taxon>Cnidaria</taxon>
        <taxon>Anthozoa</taxon>
        <taxon>Hexacorallia</taxon>
        <taxon>Scleractinia</taxon>
        <taxon>Fungiina</taxon>
        <taxon>Poritidae</taxon>
        <taxon>Porites</taxon>
    </lineage>
</organism>
<dbReference type="EMBL" id="CALNXI010001808">
    <property type="protein sequence ID" value="CAH3177469.1"/>
    <property type="molecule type" value="Genomic_DNA"/>
</dbReference>
<feature type="region of interest" description="Disordered" evidence="1">
    <location>
        <begin position="167"/>
        <end position="205"/>
    </location>
</feature>
<gene>
    <name evidence="2" type="ORF">PEVE_00011247</name>
</gene>
<sequence length="285" mass="31819">MSLKDESGCGEFKGESKLVALSQCNNDITAHLRRCHLTKENITESELILQRAGYFDKNAQQVEKMFLCPRHRANLGKDWGNPTGCTACRYPDHKGKQTKSDRVVTVKIAREVMEGFGVAVPVGSPLYNSCRKRHKDRVKNEWKWLNVREVETPKEFSRKSKQDAYSAMRSWTPGTPAAGVSSTDTSWTPSQWPGDESDTSADESATDPLKVYNDAMSQIASLTDMKTVEQLTFRLATDWESATANEKALCEERVDEACQAVCKVIAPNASEELLEAYKNSPTKAL</sequence>
<accession>A0ABN8RDK4</accession>
<reference evidence="2 3" key="1">
    <citation type="submission" date="2022-05" db="EMBL/GenBank/DDBJ databases">
        <authorList>
            <consortium name="Genoscope - CEA"/>
            <person name="William W."/>
        </authorList>
    </citation>
    <scope>NUCLEOTIDE SEQUENCE [LARGE SCALE GENOMIC DNA]</scope>
</reference>
<evidence type="ECO:0000256" key="1">
    <source>
        <dbReference type="SAM" id="MobiDB-lite"/>
    </source>
</evidence>
<proteinExistence type="predicted"/>
<evidence type="ECO:0000313" key="3">
    <source>
        <dbReference type="Proteomes" id="UP001159427"/>
    </source>
</evidence>